<sequence>MQLDIYRDQALERVLIVKRNADIKQITGIKPEFLNRLAQPDHIDSDSGRLPTGLKLEEVIEAVSARGYFATTLIVNIKEIDN</sequence>
<evidence type="ECO:0000313" key="1">
    <source>
        <dbReference type="EMBL" id="SYX89562.1"/>
    </source>
</evidence>
<proteinExistence type="predicted"/>
<accession>A0A383RRA1</accession>
<organism evidence="1 2">
    <name type="scientific">Pseudomonas reidholzensis</name>
    <dbReference type="NCBI Taxonomy" id="1785162"/>
    <lineage>
        <taxon>Bacteria</taxon>
        <taxon>Pseudomonadati</taxon>
        <taxon>Pseudomonadota</taxon>
        <taxon>Gammaproteobacteria</taxon>
        <taxon>Pseudomonadales</taxon>
        <taxon>Pseudomonadaceae</taxon>
        <taxon>Pseudomonas</taxon>
    </lineage>
</organism>
<gene>
    <name evidence="1" type="ORF">CCOS865_01816</name>
</gene>
<dbReference type="EMBL" id="UNOZ01000013">
    <property type="protein sequence ID" value="SYX89562.1"/>
    <property type="molecule type" value="Genomic_DNA"/>
</dbReference>
<reference evidence="2" key="1">
    <citation type="submission" date="2018-08" db="EMBL/GenBank/DDBJ databases">
        <authorList>
            <person name="Blom J."/>
        </authorList>
    </citation>
    <scope>NUCLEOTIDE SEQUENCE [LARGE SCALE GENOMIC DNA]</scope>
    <source>
        <strain evidence="2">CCOS 865</strain>
    </source>
</reference>
<dbReference type="AlphaFoldDB" id="A0A383RRA1"/>
<evidence type="ECO:0000313" key="2">
    <source>
        <dbReference type="Proteomes" id="UP000263595"/>
    </source>
</evidence>
<protein>
    <submittedName>
        <fullName evidence="1">Uncharacterized protein</fullName>
    </submittedName>
</protein>
<dbReference type="RefSeq" id="WP_119140023.1">
    <property type="nucleotide sequence ID" value="NZ_CBCSFL010000014.1"/>
</dbReference>
<keyword evidence="2" id="KW-1185">Reference proteome</keyword>
<dbReference type="Proteomes" id="UP000263595">
    <property type="component" value="Unassembled WGS sequence"/>
</dbReference>
<name>A0A383RRA1_9PSED</name>
<dbReference type="OrthoDB" id="6924870at2"/>